<dbReference type="EMBL" id="CAJVRM010000478">
    <property type="protein sequence ID" value="CAG8981419.1"/>
    <property type="molecule type" value="Genomic_DNA"/>
</dbReference>
<dbReference type="OrthoDB" id="10314554at2759"/>
<dbReference type="Proteomes" id="UP000701801">
    <property type="component" value="Unassembled WGS sequence"/>
</dbReference>
<dbReference type="AlphaFoldDB" id="A0A9N9QAT4"/>
<sequence>MHWRALWIVTWTPSATPIPIPAFAPVDNRDEAWAESVEFSGTGTSGEVVGRLVVVNDEITDVLVGEVVDDVLDAVKATLSDDWNQIGIPSPNTVQSPVPVMVRYTVLRSLGALYEIVFCPAGNEDPHW</sequence>
<feature type="signal peptide" evidence="1">
    <location>
        <begin position="1"/>
        <end position="17"/>
    </location>
</feature>
<reference evidence="2" key="1">
    <citation type="submission" date="2021-07" db="EMBL/GenBank/DDBJ databases">
        <authorList>
            <person name="Durling M."/>
        </authorList>
    </citation>
    <scope>NUCLEOTIDE SEQUENCE</scope>
</reference>
<feature type="chain" id="PRO_5040506117" evidence="1">
    <location>
        <begin position="18"/>
        <end position="128"/>
    </location>
</feature>
<accession>A0A9N9QAT4</accession>
<gene>
    <name evidence="2" type="ORF">HYALB_00013879</name>
</gene>
<protein>
    <submittedName>
        <fullName evidence="2">Uncharacterized protein</fullName>
    </submittedName>
</protein>
<name>A0A9N9QAT4_9HELO</name>
<keyword evidence="3" id="KW-1185">Reference proteome</keyword>
<keyword evidence="1" id="KW-0732">Signal</keyword>
<evidence type="ECO:0000313" key="2">
    <source>
        <dbReference type="EMBL" id="CAG8981419.1"/>
    </source>
</evidence>
<evidence type="ECO:0000313" key="3">
    <source>
        <dbReference type="Proteomes" id="UP000701801"/>
    </source>
</evidence>
<proteinExistence type="predicted"/>
<organism evidence="2 3">
    <name type="scientific">Hymenoscyphus albidus</name>
    <dbReference type="NCBI Taxonomy" id="595503"/>
    <lineage>
        <taxon>Eukaryota</taxon>
        <taxon>Fungi</taxon>
        <taxon>Dikarya</taxon>
        <taxon>Ascomycota</taxon>
        <taxon>Pezizomycotina</taxon>
        <taxon>Leotiomycetes</taxon>
        <taxon>Helotiales</taxon>
        <taxon>Helotiaceae</taxon>
        <taxon>Hymenoscyphus</taxon>
    </lineage>
</organism>
<comment type="caution">
    <text evidence="2">The sequence shown here is derived from an EMBL/GenBank/DDBJ whole genome shotgun (WGS) entry which is preliminary data.</text>
</comment>
<evidence type="ECO:0000256" key="1">
    <source>
        <dbReference type="SAM" id="SignalP"/>
    </source>
</evidence>